<keyword evidence="1" id="KW-0812">Transmembrane</keyword>
<evidence type="ECO:0000313" key="3">
    <source>
        <dbReference type="Proteomes" id="UP001216440"/>
    </source>
</evidence>
<proteinExistence type="predicted"/>
<keyword evidence="1" id="KW-1133">Transmembrane helix</keyword>
<feature type="transmembrane region" description="Helical" evidence="1">
    <location>
        <begin position="131"/>
        <end position="153"/>
    </location>
</feature>
<gene>
    <name evidence="2" type="ORF">PYS65_15685</name>
</gene>
<keyword evidence="3" id="KW-1185">Reference proteome</keyword>
<name>A0ABY8K3Z7_9ACTN</name>
<feature type="transmembrane region" description="Helical" evidence="1">
    <location>
        <begin position="89"/>
        <end position="111"/>
    </location>
</feature>
<evidence type="ECO:0000256" key="1">
    <source>
        <dbReference type="SAM" id="Phobius"/>
    </source>
</evidence>
<feature type="transmembrane region" description="Helical" evidence="1">
    <location>
        <begin position="12"/>
        <end position="30"/>
    </location>
</feature>
<dbReference type="EMBL" id="CP121682">
    <property type="protein sequence ID" value="WGD41485.1"/>
    <property type="molecule type" value="Genomic_DNA"/>
</dbReference>
<evidence type="ECO:0000313" key="2">
    <source>
        <dbReference type="EMBL" id="WGD41485.1"/>
    </source>
</evidence>
<feature type="transmembrane region" description="Helical" evidence="1">
    <location>
        <begin position="42"/>
        <end position="61"/>
    </location>
</feature>
<dbReference type="Proteomes" id="UP001216440">
    <property type="component" value="Chromosome"/>
</dbReference>
<protein>
    <submittedName>
        <fullName evidence="2">Uncharacterized protein</fullName>
    </submittedName>
</protein>
<sequence length="170" mass="18071">MDERQHIKAGRSALVALGAVMFAALGVLVWEYIRTKEVTNTAAILVLVGGAGVFALVQRVLGAEAPRSLMGVELPTGADAPSRRQRRRAYLRGALLFAAVLTGLSLAGLALGDTQELTSALPFDVQGTLGLVALLSAEFLALFAVSYAIDWVLGEWSSKAVERQYARLDS</sequence>
<dbReference type="RefSeq" id="WP_279334571.1">
    <property type="nucleotide sequence ID" value="NZ_CP121682.1"/>
</dbReference>
<keyword evidence="1" id="KW-0472">Membrane</keyword>
<organism evidence="2 3">
    <name type="scientific">Streptomyces cathayae</name>
    <dbReference type="NCBI Taxonomy" id="3031124"/>
    <lineage>
        <taxon>Bacteria</taxon>
        <taxon>Bacillati</taxon>
        <taxon>Actinomycetota</taxon>
        <taxon>Actinomycetes</taxon>
        <taxon>Kitasatosporales</taxon>
        <taxon>Streptomycetaceae</taxon>
        <taxon>Streptomyces</taxon>
    </lineage>
</organism>
<reference evidence="2 3" key="1">
    <citation type="submission" date="2023-03" db="EMBL/GenBank/DDBJ databases">
        <authorList>
            <person name="Mo P."/>
        </authorList>
    </citation>
    <scope>NUCLEOTIDE SEQUENCE [LARGE SCALE GENOMIC DNA]</scope>
    <source>
        <strain evidence="2 3">HUAS 5</strain>
    </source>
</reference>
<accession>A0ABY8K3Z7</accession>